<dbReference type="Proteomes" id="UP001152888">
    <property type="component" value="Unassembled WGS sequence"/>
</dbReference>
<evidence type="ECO:0000313" key="2">
    <source>
        <dbReference type="Proteomes" id="UP001152888"/>
    </source>
</evidence>
<dbReference type="OrthoDB" id="8118596at2759"/>
<reference evidence="1" key="1">
    <citation type="submission" date="2022-03" db="EMBL/GenBank/DDBJ databases">
        <authorList>
            <person name="Sayadi A."/>
        </authorList>
    </citation>
    <scope>NUCLEOTIDE SEQUENCE</scope>
</reference>
<evidence type="ECO:0000313" key="1">
    <source>
        <dbReference type="EMBL" id="CAH1983806.1"/>
    </source>
</evidence>
<sequence length="125" mass="14450">MIKEQKTVYYTTVLAKTRKAPDDIGKQLVNVLKKSADERRQNEKQSLEDRLFLMSLVENFNHIPQHSEPSAKRQILLVIEQHQSGDLKNMGHCHQGSSQSLRFLGNKQILFMVDTTRESTSRDLQ</sequence>
<proteinExistence type="predicted"/>
<organism evidence="1 2">
    <name type="scientific">Acanthoscelides obtectus</name>
    <name type="common">Bean weevil</name>
    <name type="synonym">Bruchus obtectus</name>
    <dbReference type="NCBI Taxonomy" id="200917"/>
    <lineage>
        <taxon>Eukaryota</taxon>
        <taxon>Metazoa</taxon>
        <taxon>Ecdysozoa</taxon>
        <taxon>Arthropoda</taxon>
        <taxon>Hexapoda</taxon>
        <taxon>Insecta</taxon>
        <taxon>Pterygota</taxon>
        <taxon>Neoptera</taxon>
        <taxon>Endopterygota</taxon>
        <taxon>Coleoptera</taxon>
        <taxon>Polyphaga</taxon>
        <taxon>Cucujiformia</taxon>
        <taxon>Chrysomeloidea</taxon>
        <taxon>Chrysomelidae</taxon>
        <taxon>Bruchinae</taxon>
        <taxon>Bruchini</taxon>
        <taxon>Acanthoscelides</taxon>
    </lineage>
</organism>
<dbReference type="AlphaFoldDB" id="A0A9P0PH26"/>
<dbReference type="EMBL" id="CAKOFQ010006946">
    <property type="protein sequence ID" value="CAH1983806.1"/>
    <property type="molecule type" value="Genomic_DNA"/>
</dbReference>
<keyword evidence="2" id="KW-1185">Reference proteome</keyword>
<protein>
    <submittedName>
        <fullName evidence="1">Uncharacterized protein</fullName>
    </submittedName>
</protein>
<name>A0A9P0PH26_ACAOB</name>
<accession>A0A9P0PH26</accession>
<gene>
    <name evidence="1" type="ORF">ACAOBT_LOCUS15756</name>
</gene>
<comment type="caution">
    <text evidence="1">The sequence shown here is derived from an EMBL/GenBank/DDBJ whole genome shotgun (WGS) entry which is preliminary data.</text>
</comment>